<dbReference type="GO" id="GO:0005886">
    <property type="term" value="C:plasma membrane"/>
    <property type="evidence" value="ECO:0007669"/>
    <property type="project" value="UniProtKB-SubCell"/>
</dbReference>
<evidence type="ECO:0000259" key="14">
    <source>
        <dbReference type="PROSITE" id="PS51194"/>
    </source>
</evidence>
<keyword evidence="16" id="KW-0378">Hydrolase</keyword>
<evidence type="ECO:0000256" key="10">
    <source>
        <dbReference type="ARBA" id="ARBA00023010"/>
    </source>
</evidence>
<keyword evidence="17" id="KW-1185">Reference proteome</keyword>
<evidence type="ECO:0000259" key="15">
    <source>
        <dbReference type="PROSITE" id="PS51196"/>
    </source>
</evidence>
<protein>
    <recommendedName>
        <fullName evidence="12">Protein translocase subunit SecA</fullName>
        <ecNumber evidence="12">7.4.2.8</ecNumber>
    </recommendedName>
</protein>
<feature type="binding site" evidence="12">
    <location>
        <begin position="88"/>
        <end position="92"/>
    </location>
    <ligand>
        <name>ATP</name>
        <dbReference type="ChEBI" id="CHEBI:30616"/>
    </ligand>
</feature>
<keyword evidence="3 12" id="KW-0813">Transport</keyword>
<keyword evidence="10 12" id="KW-0811">Translocation</keyword>
<dbReference type="InterPro" id="IPR027417">
    <property type="entry name" value="P-loop_NTPase"/>
</dbReference>
<evidence type="ECO:0000256" key="6">
    <source>
        <dbReference type="ARBA" id="ARBA00022741"/>
    </source>
</evidence>
<dbReference type="HAMAP" id="MF_01382">
    <property type="entry name" value="SecA"/>
    <property type="match status" value="1"/>
</dbReference>
<evidence type="ECO:0000256" key="2">
    <source>
        <dbReference type="ARBA" id="ARBA00007650"/>
    </source>
</evidence>
<dbReference type="SUPFAM" id="SSF81767">
    <property type="entry name" value="Pre-protein crosslinking domain of SecA"/>
    <property type="match status" value="1"/>
</dbReference>
<dbReference type="InterPro" id="IPR022490">
    <property type="entry name" value="SecA2"/>
</dbReference>
<dbReference type="Pfam" id="PF01043">
    <property type="entry name" value="SecA_PP_bind"/>
    <property type="match status" value="1"/>
</dbReference>
<keyword evidence="9 12" id="KW-1278">Translocase</keyword>
<dbReference type="OrthoDB" id="9762243at2"/>
<dbReference type="GO" id="GO:0008564">
    <property type="term" value="F:protein-exporting ATPase activity"/>
    <property type="evidence" value="ECO:0007669"/>
    <property type="project" value="UniProtKB-EC"/>
</dbReference>
<dbReference type="PATRIC" id="fig|1614.7.peg.386"/>
<dbReference type="EC" id="7.4.2.8" evidence="12"/>
<dbReference type="InterPro" id="IPR011130">
    <property type="entry name" value="SecA_preprotein_X-link_dom"/>
</dbReference>
<evidence type="ECO:0000256" key="9">
    <source>
        <dbReference type="ARBA" id="ARBA00022967"/>
    </source>
</evidence>
<dbReference type="GO" id="GO:0065002">
    <property type="term" value="P:intracellular protein transmembrane transport"/>
    <property type="evidence" value="ECO:0007669"/>
    <property type="project" value="UniProtKB-UniRule"/>
</dbReference>
<organism evidence="16 17">
    <name type="scientific">Fructilactobacillus fructivorans</name>
    <dbReference type="NCBI Taxonomy" id="1614"/>
    <lineage>
        <taxon>Bacteria</taxon>
        <taxon>Bacillati</taxon>
        <taxon>Bacillota</taxon>
        <taxon>Bacilli</taxon>
        <taxon>Lactobacillales</taxon>
        <taxon>Lactobacillaceae</taxon>
        <taxon>Fructilactobacillus</taxon>
    </lineage>
</organism>
<evidence type="ECO:0000256" key="12">
    <source>
        <dbReference type="HAMAP-Rule" id="MF_01382"/>
    </source>
</evidence>
<dbReference type="PROSITE" id="PS51196">
    <property type="entry name" value="SECA_MOTOR_DEAD"/>
    <property type="match status" value="1"/>
</dbReference>
<dbReference type="InterPro" id="IPR001650">
    <property type="entry name" value="Helicase_C-like"/>
</dbReference>
<dbReference type="GO" id="GO:0017038">
    <property type="term" value="P:protein import"/>
    <property type="evidence" value="ECO:0007669"/>
    <property type="project" value="InterPro"/>
</dbReference>
<dbReference type="EMBL" id="JOJZ01000009">
    <property type="protein sequence ID" value="KID42467.1"/>
    <property type="molecule type" value="Genomic_DNA"/>
</dbReference>
<evidence type="ECO:0000313" key="17">
    <source>
        <dbReference type="Proteomes" id="UP000031397"/>
    </source>
</evidence>
<feature type="domain" description="Helicase C-terminal" evidence="14">
    <location>
        <begin position="403"/>
        <end position="563"/>
    </location>
</feature>
<dbReference type="InterPro" id="IPR014018">
    <property type="entry name" value="SecA_motor_DEAD"/>
</dbReference>
<dbReference type="InterPro" id="IPR036670">
    <property type="entry name" value="SecA_X-link_sf"/>
</dbReference>
<dbReference type="Pfam" id="PF07516">
    <property type="entry name" value="SecA_SW"/>
    <property type="match status" value="1"/>
</dbReference>
<evidence type="ECO:0000259" key="13">
    <source>
        <dbReference type="PROSITE" id="PS51192"/>
    </source>
</evidence>
<dbReference type="Gene3D" id="3.90.1440.10">
    <property type="entry name" value="SecA, preprotein cross-linking domain"/>
    <property type="match status" value="1"/>
</dbReference>
<dbReference type="CDD" id="cd17928">
    <property type="entry name" value="DEXDc_SecA"/>
    <property type="match status" value="1"/>
</dbReference>
<evidence type="ECO:0000256" key="3">
    <source>
        <dbReference type="ARBA" id="ARBA00022448"/>
    </source>
</evidence>
<dbReference type="AlphaFoldDB" id="A0A0C1PNX7"/>
<comment type="subcellular location">
    <subcellularLocation>
        <location evidence="12">Cell membrane</location>
        <topology evidence="12">Peripheral membrane protein</topology>
        <orientation evidence="12">Cytoplasmic side</orientation>
    </subcellularLocation>
    <subcellularLocation>
        <location evidence="12">Cytoplasm</location>
    </subcellularLocation>
    <subcellularLocation>
        <location evidence="1">Membrane</location>
        <topology evidence="1">Peripheral membrane protein</topology>
    </subcellularLocation>
    <text evidence="12">Distribution is 50-50.</text>
</comment>
<comment type="function">
    <text evidence="12">Part of the Sec protein translocase complex. Interacts with the SecYEG preprotein conducting channel. Has a central role in coupling the hydrolysis of ATP to the transfer of proteins into and across the cell membrane, serving as an ATP-driven molecular motor driving the stepwise translocation of polypeptide chains across the membrane.</text>
</comment>
<keyword evidence="4 12" id="KW-1003">Cell membrane</keyword>
<dbReference type="InterPro" id="IPR011115">
    <property type="entry name" value="SecA_DEAD"/>
</dbReference>
<comment type="catalytic activity">
    <reaction evidence="12">
        <text>ATP + H2O + cellular proteinSide 1 = ADP + phosphate + cellular proteinSide 2.</text>
        <dbReference type="EC" id="7.4.2.8"/>
    </reaction>
</comment>
<sequence length="777" mass="89325">MYKYKKIALKVQKRIKDLKHFSDARLKQQTKRLRDQLKNGAKLDSLIVEAYATVCEADRRVLGLSPYYTQILGAVVLNYGNIAEMKTGEGKTLTATMPMYLHGLVGKGAFLITANSYLAKRDAEDIGKVYRWLGLTIASGVPEDDGDDESRDLKKIYSSDIVYTTHSNLGFDYLFDNLATKPENQYIKHLNFALIDEIDSILLDQAQTPLIVSGAPNVQSNLYQLCENMIQQLDEKIDFKKSEDGKKVWFTETGINNLEEYSGVPDLLAPKAHELYQHLNLALKAKCLFVRNRSYVVENNEIVLLDKMNGRKLYGTKLQSGLHQALEAKEHVKISDDSRALASITYQNLFRLFTRLSGMTGTAKTDADEFRETYHLNTFVIPTNEKIIRKDHADQIYATNEDKIKASLQEVQRMRELHRPVLIETGSVSMSKLYSHILLSLGIPHNILNANSAPKESRIIAEAGKTNSITVATSMAGRGTDIKLSDQAIKNGGLFVVGTERMSSLRIDNQLRGRAGRQGEPGDTKFYVSLEDKIVTENAPKWVKRYREKLVKKHVTSALKKPRIKNIINQAQGIQKNSEISERQNILKFDEVVKAQRNCLYDTRNQVMRSDDLDHYVDTAIHSCIDNYLPKWKNYFDITNFIYNNIDYSFLPNQSTLKDRWRDRKYLRAQLLNMIETKKQRVYKQFENKDQLLEYKRLVLLKSIDTMWIDQVDALEQLKLAVSSRNWGQHNPIYEYQHEARRAFHNMREKIYLLILRNILLSEIVQKDDGTIDLIFV</sequence>
<dbReference type="NCBIfam" id="TIGR03714">
    <property type="entry name" value="secA2"/>
    <property type="match status" value="1"/>
</dbReference>
<keyword evidence="7 12" id="KW-0067">ATP-binding</keyword>
<dbReference type="InterPro" id="IPR014001">
    <property type="entry name" value="Helicase_ATP-bd"/>
</dbReference>
<evidence type="ECO:0000256" key="8">
    <source>
        <dbReference type="ARBA" id="ARBA00022927"/>
    </source>
</evidence>
<dbReference type="PANTHER" id="PTHR30612">
    <property type="entry name" value="SECA INNER MEMBRANE COMPONENT OF SEC PROTEIN SECRETION SYSTEM"/>
    <property type="match status" value="1"/>
</dbReference>
<dbReference type="SMART" id="SM00957">
    <property type="entry name" value="SecA_DEAD"/>
    <property type="match status" value="1"/>
</dbReference>
<dbReference type="FunFam" id="3.40.50.300:FF:000429">
    <property type="entry name" value="Preprotein translocase subunit SecA"/>
    <property type="match status" value="1"/>
</dbReference>
<keyword evidence="8 12" id="KW-0653">Protein transport</keyword>
<gene>
    <name evidence="12" type="primary">secA</name>
    <name evidence="16" type="ORF">LfDm3_0396</name>
</gene>
<dbReference type="Pfam" id="PF21090">
    <property type="entry name" value="P-loop_SecA"/>
    <property type="match status" value="1"/>
</dbReference>
<dbReference type="Gene3D" id="3.40.50.300">
    <property type="entry name" value="P-loop containing nucleotide triphosphate hydrolases"/>
    <property type="match status" value="2"/>
</dbReference>
<dbReference type="SUPFAM" id="SSF81886">
    <property type="entry name" value="Helical scaffold and wing domains of SecA"/>
    <property type="match status" value="1"/>
</dbReference>
<dbReference type="Pfam" id="PF07517">
    <property type="entry name" value="SecA_DEAD"/>
    <property type="match status" value="1"/>
</dbReference>
<dbReference type="GO" id="GO:0031522">
    <property type="term" value="C:cell envelope Sec protein transport complex"/>
    <property type="evidence" value="ECO:0007669"/>
    <property type="project" value="TreeGrafter"/>
</dbReference>
<name>A0A0C1PNX7_9LACO</name>
<dbReference type="GO" id="GO:0043952">
    <property type="term" value="P:protein transport by the Sec complex"/>
    <property type="evidence" value="ECO:0007669"/>
    <property type="project" value="TreeGrafter"/>
</dbReference>
<dbReference type="InterPro" id="IPR000185">
    <property type="entry name" value="SecA"/>
</dbReference>
<comment type="caution">
    <text evidence="16">The sequence shown here is derived from an EMBL/GenBank/DDBJ whole genome shotgun (WGS) entry which is preliminary data.</text>
</comment>
<dbReference type="GeneID" id="74913082"/>
<feature type="binding site" evidence="12">
    <location>
        <position position="70"/>
    </location>
    <ligand>
        <name>ATP</name>
        <dbReference type="ChEBI" id="CHEBI:30616"/>
    </ligand>
</feature>
<dbReference type="SMART" id="SM00958">
    <property type="entry name" value="SecA_PP_bind"/>
    <property type="match status" value="1"/>
</dbReference>
<dbReference type="InterPro" id="IPR044722">
    <property type="entry name" value="SecA_SF2_C"/>
</dbReference>
<proteinExistence type="inferred from homology"/>
<keyword evidence="5 12" id="KW-0963">Cytoplasm</keyword>
<keyword evidence="6 12" id="KW-0547">Nucleotide-binding</keyword>
<accession>A0A0C1PNX7</accession>
<dbReference type="GO" id="GO:0004386">
    <property type="term" value="F:helicase activity"/>
    <property type="evidence" value="ECO:0007669"/>
    <property type="project" value="UniProtKB-KW"/>
</dbReference>
<comment type="similarity">
    <text evidence="2 12">Belongs to the SecA family.</text>
</comment>
<dbReference type="PRINTS" id="PR00906">
    <property type="entry name" value="SECA"/>
</dbReference>
<dbReference type="NCBIfam" id="NF006630">
    <property type="entry name" value="PRK09200.1"/>
    <property type="match status" value="1"/>
</dbReference>
<dbReference type="GO" id="GO:0006605">
    <property type="term" value="P:protein targeting"/>
    <property type="evidence" value="ECO:0007669"/>
    <property type="project" value="UniProtKB-UniRule"/>
</dbReference>
<keyword evidence="16" id="KW-0347">Helicase</keyword>
<feature type="binding site" evidence="12">
    <location>
        <position position="481"/>
    </location>
    <ligand>
        <name>ATP</name>
        <dbReference type="ChEBI" id="CHEBI:30616"/>
    </ligand>
</feature>
<dbReference type="GO" id="GO:0005524">
    <property type="term" value="F:ATP binding"/>
    <property type="evidence" value="ECO:0007669"/>
    <property type="project" value="UniProtKB-UniRule"/>
</dbReference>
<dbReference type="GO" id="GO:0005829">
    <property type="term" value="C:cytosol"/>
    <property type="evidence" value="ECO:0007669"/>
    <property type="project" value="TreeGrafter"/>
</dbReference>
<evidence type="ECO:0000256" key="11">
    <source>
        <dbReference type="ARBA" id="ARBA00023136"/>
    </source>
</evidence>
<evidence type="ECO:0000256" key="7">
    <source>
        <dbReference type="ARBA" id="ARBA00022840"/>
    </source>
</evidence>
<dbReference type="SUPFAM" id="SSF52540">
    <property type="entry name" value="P-loop containing nucleoside triphosphate hydrolases"/>
    <property type="match status" value="2"/>
</dbReference>
<dbReference type="InterPro" id="IPR011116">
    <property type="entry name" value="SecA_Wing/Scaffold"/>
</dbReference>
<evidence type="ECO:0000256" key="4">
    <source>
        <dbReference type="ARBA" id="ARBA00022475"/>
    </source>
</evidence>
<evidence type="ECO:0000313" key="16">
    <source>
        <dbReference type="EMBL" id="KID42467.1"/>
    </source>
</evidence>
<comment type="subunit">
    <text evidence="12">Monomer and homodimer. Part of the essential Sec protein translocation apparatus which comprises SecA, SecYEG and auxiliary proteins SecDF. Other proteins may also be involved.</text>
</comment>
<dbReference type="PROSITE" id="PS51194">
    <property type="entry name" value="HELICASE_CTER"/>
    <property type="match status" value="1"/>
</dbReference>
<feature type="domain" description="SecA family profile" evidence="15">
    <location>
        <begin position="1"/>
        <end position="559"/>
    </location>
</feature>
<keyword evidence="11 12" id="KW-0472">Membrane</keyword>
<dbReference type="Proteomes" id="UP000031397">
    <property type="component" value="Unassembled WGS sequence"/>
</dbReference>
<evidence type="ECO:0000256" key="5">
    <source>
        <dbReference type="ARBA" id="ARBA00022490"/>
    </source>
</evidence>
<evidence type="ECO:0000256" key="1">
    <source>
        <dbReference type="ARBA" id="ARBA00004170"/>
    </source>
</evidence>
<dbReference type="RefSeq" id="WP_039143620.1">
    <property type="nucleotide sequence ID" value="NZ_JOJZ01000009.1"/>
</dbReference>
<dbReference type="InterPro" id="IPR036266">
    <property type="entry name" value="SecA_Wing/Scaffold_sf"/>
</dbReference>
<feature type="domain" description="Helicase ATP-binding" evidence="13">
    <location>
        <begin position="72"/>
        <end position="235"/>
    </location>
</feature>
<dbReference type="PANTHER" id="PTHR30612:SF0">
    <property type="entry name" value="CHLOROPLAST PROTEIN-TRANSPORTING ATPASE"/>
    <property type="match status" value="1"/>
</dbReference>
<dbReference type="Gene3D" id="1.10.3060.10">
    <property type="entry name" value="Helical scaffold and wing domains of SecA"/>
    <property type="match status" value="1"/>
</dbReference>
<reference evidence="16 17" key="1">
    <citation type="submission" date="2014-06" db="EMBL/GenBank/DDBJ databases">
        <title>Functional and comparative genomic analyses of the Drosophila gut microbiota identify candidate symbiosis factors.</title>
        <authorList>
            <person name="Newell P.D."/>
            <person name="Chaston J.M."/>
            <person name="Douglas A.E."/>
        </authorList>
    </citation>
    <scope>NUCLEOTIDE SEQUENCE [LARGE SCALE GENOMIC DNA]</scope>
    <source>
        <strain evidence="16 17">DmCS_002</strain>
    </source>
</reference>
<dbReference type="CDD" id="cd18803">
    <property type="entry name" value="SF2_C_secA"/>
    <property type="match status" value="1"/>
</dbReference>
<dbReference type="PROSITE" id="PS51192">
    <property type="entry name" value="HELICASE_ATP_BIND_1"/>
    <property type="match status" value="1"/>
</dbReference>